<evidence type="ECO:0000256" key="4">
    <source>
        <dbReference type="ARBA" id="ARBA00024446"/>
    </source>
</evidence>
<keyword evidence="2 5" id="KW-0456">Lyase</keyword>
<dbReference type="Pfam" id="PF05985">
    <property type="entry name" value="EutC"/>
    <property type="match status" value="1"/>
</dbReference>
<organism evidence="6 7">
    <name type="scientific">Nocardioides lentus</name>
    <dbReference type="NCBI Taxonomy" id="338077"/>
    <lineage>
        <taxon>Bacteria</taxon>
        <taxon>Bacillati</taxon>
        <taxon>Actinomycetota</taxon>
        <taxon>Actinomycetes</taxon>
        <taxon>Propionibacteriales</taxon>
        <taxon>Nocardioidaceae</taxon>
        <taxon>Nocardioides</taxon>
    </lineage>
</organism>
<dbReference type="PANTHER" id="PTHR39330:SF1">
    <property type="entry name" value="ETHANOLAMINE AMMONIA-LYASE SMALL SUBUNIT"/>
    <property type="match status" value="1"/>
</dbReference>
<dbReference type="HAMAP" id="MF_00601">
    <property type="entry name" value="EutC"/>
    <property type="match status" value="1"/>
</dbReference>
<dbReference type="Gene3D" id="1.10.30.40">
    <property type="entry name" value="Ethanolamine ammonia-lyase light chain (EutC), N-terminal domain"/>
    <property type="match status" value="1"/>
</dbReference>
<dbReference type="EMBL" id="BAAAMY010000005">
    <property type="protein sequence ID" value="GAA1921350.1"/>
    <property type="molecule type" value="Genomic_DNA"/>
</dbReference>
<protein>
    <recommendedName>
        <fullName evidence="5">Ethanolamine ammonia-lyase small subunit</fullName>
        <shortName evidence="5">EAL small subunit</shortName>
        <ecNumber evidence="5">4.3.1.7</ecNumber>
    </recommendedName>
</protein>
<dbReference type="InterPro" id="IPR042251">
    <property type="entry name" value="EutC_C"/>
</dbReference>
<gene>
    <name evidence="5 6" type="primary">eutC</name>
    <name evidence="6" type="ORF">GCM10009737_23550</name>
</gene>
<evidence type="ECO:0000256" key="3">
    <source>
        <dbReference type="ARBA" id="ARBA00023285"/>
    </source>
</evidence>
<dbReference type="EC" id="4.3.1.7" evidence="5"/>
<feature type="binding site" evidence="5">
    <location>
        <position position="208"/>
    </location>
    <ligand>
        <name>adenosylcob(III)alamin</name>
        <dbReference type="ChEBI" id="CHEBI:18408"/>
    </ligand>
</feature>
<comment type="pathway">
    <text evidence="5">Amine and polyamine degradation; ethanolamine degradation.</text>
</comment>
<evidence type="ECO:0000256" key="1">
    <source>
        <dbReference type="ARBA" id="ARBA00022628"/>
    </source>
</evidence>
<evidence type="ECO:0000313" key="6">
    <source>
        <dbReference type="EMBL" id="GAA1921350.1"/>
    </source>
</evidence>
<comment type="subcellular location">
    <subcellularLocation>
        <location evidence="5">Bacterial microcompartment</location>
    </subcellularLocation>
</comment>
<comment type="subunit">
    <text evidence="5">The basic unit is a heterodimer which dimerizes to form tetramers. The heterotetramers trimerize; 6 large subunits form a core ring with 6 small subunits projecting outwards.</text>
</comment>
<comment type="caution">
    <text evidence="5">Lacks conserved residue(s) required for the propagation of feature annotation.</text>
</comment>
<dbReference type="InterPro" id="IPR042255">
    <property type="entry name" value="EutC_N"/>
</dbReference>
<keyword evidence="7" id="KW-1185">Reference proteome</keyword>
<dbReference type="NCBIfam" id="NF003971">
    <property type="entry name" value="PRK05465.1"/>
    <property type="match status" value="1"/>
</dbReference>
<name>A0ABP5ASB4_9ACTN</name>
<keyword evidence="4 5" id="KW-1283">Bacterial microcompartment</keyword>
<comment type="similarity">
    <text evidence="5">Belongs to the EutC family.</text>
</comment>
<evidence type="ECO:0000256" key="5">
    <source>
        <dbReference type="HAMAP-Rule" id="MF_00601"/>
    </source>
</evidence>
<dbReference type="Gene3D" id="3.40.50.11240">
    <property type="entry name" value="Ethanolamine ammonia-lyase light chain (EutC)"/>
    <property type="match status" value="1"/>
</dbReference>
<comment type="function">
    <text evidence="5">Catalyzes the deamination of various vicinal amino-alcohols to oxo compounds. Allows this organism to utilize ethanolamine as the sole source of nitrogen and carbon in the presence of external vitamin B12.</text>
</comment>
<sequence length="254" mass="26177">MTDEPATDPWAPLRRTTQARIGLGRAGTSLPTRRVLEFATAHAAARDAVHEPLDVAALVAQVAALGLDLGEPVHVESRAATRGEYLRRPDLGRVPASLEPLADAERGADVAIVLADGLSSRAMADHGAALLGALVGALRAAPGGLRLAVPVVATQARLALGDHVGEALGVDVVLVVIGERPGLSVADSLGIYLTLQPRPGRADSERNCISNVHPPDGLGYDQAARVAVSLVAGARRLGRSGVDLKDRSGDELVG</sequence>
<evidence type="ECO:0000256" key="2">
    <source>
        <dbReference type="ARBA" id="ARBA00023239"/>
    </source>
</evidence>
<comment type="catalytic activity">
    <reaction evidence="5">
        <text>ethanolamine = acetaldehyde + NH4(+)</text>
        <dbReference type="Rhea" id="RHEA:15313"/>
        <dbReference type="ChEBI" id="CHEBI:15343"/>
        <dbReference type="ChEBI" id="CHEBI:28938"/>
        <dbReference type="ChEBI" id="CHEBI:57603"/>
        <dbReference type="EC" id="4.3.1.7"/>
    </reaction>
</comment>
<comment type="cofactor">
    <cofactor evidence="5">
        <name>adenosylcob(III)alamin</name>
        <dbReference type="ChEBI" id="CHEBI:18408"/>
    </cofactor>
    <text evidence="5">Binds between the large and small subunits.</text>
</comment>
<feature type="binding site" evidence="5">
    <location>
        <position position="179"/>
    </location>
    <ligand>
        <name>adenosylcob(III)alamin</name>
        <dbReference type="ChEBI" id="CHEBI:18408"/>
    </ligand>
</feature>
<reference evidence="7" key="1">
    <citation type="journal article" date="2019" name="Int. J. Syst. Evol. Microbiol.">
        <title>The Global Catalogue of Microorganisms (GCM) 10K type strain sequencing project: providing services to taxonomists for standard genome sequencing and annotation.</title>
        <authorList>
            <consortium name="The Broad Institute Genomics Platform"/>
            <consortium name="The Broad Institute Genome Sequencing Center for Infectious Disease"/>
            <person name="Wu L."/>
            <person name="Ma J."/>
        </authorList>
    </citation>
    <scope>NUCLEOTIDE SEQUENCE [LARGE SCALE GENOMIC DNA]</scope>
    <source>
        <strain evidence="7">JCM 14046</strain>
    </source>
</reference>
<accession>A0ABP5ASB4</accession>
<keyword evidence="3 5" id="KW-0170">Cobalt</keyword>
<dbReference type="RefSeq" id="WP_344007390.1">
    <property type="nucleotide sequence ID" value="NZ_BAAAMY010000005.1"/>
</dbReference>
<keyword evidence="1 5" id="KW-0846">Cobalamin</keyword>
<dbReference type="Proteomes" id="UP001501612">
    <property type="component" value="Unassembled WGS sequence"/>
</dbReference>
<proteinExistence type="inferred from homology"/>
<dbReference type="PIRSF" id="PIRSF018982">
    <property type="entry name" value="EutC"/>
    <property type="match status" value="1"/>
</dbReference>
<dbReference type="PANTHER" id="PTHR39330">
    <property type="entry name" value="ETHANOLAMINE AMMONIA-LYASE LIGHT CHAIN"/>
    <property type="match status" value="1"/>
</dbReference>
<comment type="caution">
    <text evidence="6">The sequence shown here is derived from an EMBL/GenBank/DDBJ whole genome shotgun (WGS) entry which is preliminary data.</text>
</comment>
<evidence type="ECO:0000313" key="7">
    <source>
        <dbReference type="Proteomes" id="UP001501612"/>
    </source>
</evidence>
<dbReference type="InterPro" id="IPR009246">
    <property type="entry name" value="EutC"/>
</dbReference>